<dbReference type="PANTHER" id="PTHR11034">
    <property type="entry name" value="N-MYC DOWNSTREAM REGULATED"/>
    <property type="match status" value="1"/>
</dbReference>
<evidence type="ECO:0000256" key="2">
    <source>
        <dbReference type="SAM" id="MobiDB-lite"/>
    </source>
</evidence>
<dbReference type="STRING" id="947166.A0A1D1UR52"/>
<dbReference type="InterPro" id="IPR029058">
    <property type="entry name" value="AB_hydrolase_fold"/>
</dbReference>
<dbReference type="Proteomes" id="UP000186922">
    <property type="component" value="Unassembled WGS sequence"/>
</dbReference>
<accession>A0A1D1UR52</accession>
<keyword evidence="4" id="KW-1185">Reference proteome</keyword>
<dbReference type="SUPFAM" id="SSF53474">
    <property type="entry name" value="alpha/beta-Hydrolases"/>
    <property type="match status" value="1"/>
</dbReference>
<sequence length="348" mass="38652">MADNTISQTCLKLRTTRCGEVDVHVLGDIQQVSNRVVFLTVHDFGSNAHSFDRFVLHESMQEVRSRSVWLNVEVPGQGINSPDLPSDYKFPSLQEIGEDVVEILNLVHVQYVVGFGEGAGANILTRFAMTYPNRVLGLILIHPTATSAGIQEWFKEKWLNFTLKSSSSSNPSAEDYLVMYKFGNDTEGREEGREQAIKQYLAELRSRINHKNLQLYMDAFSNRNDITTVLKDKLTCDVLIICGNKSSFQHTVVTMYSHLNPQKASLLNIDNVGDALNEAPAQVTRGLVLFCKGLGLLTSVTTPGERARSSTSLSGDGGAPRRRVSMQEADLPRRISVTAQRPPETSHL</sequence>
<evidence type="ECO:0000256" key="1">
    <source>
        <dbReference type="ARBA" id="ARBA00005598"/>
    </source>
</evidence>
<dbReference type="OrthoDB" id="191979at2759"/>
<protein>
    <recommendedName>
        <fullName evidence="5">AB hydrolase-1 domain-containing protein</fullName>
    </recommendedName>
</protein>
<dbReference type="InterPro" id="IPR004142">
    <property type="entry name" value="NDRG"/>
</dbReference>
<organism evidence="3 4">
    <name type="scientific">Ramazzottius varieornatus</name>
    <name type="common">Water bear</name>
    <name type="synonym">Tardigrade</name>
    <dbReference type="NCBI Taxonomy" id="947166"/>
    <lineage>
        <taxon>Eukaryota</taxon>
        <taxon>Metazoa</taxon>
        <taxon>Ecdysozoa</taxon>
        <taxon>Tardigrada</taxon>
        <taxon>Eutardigrada</taxon>
        <taxon>Parachela</taxon>
        <taxon>Hypsibioidea</taxon>
        <taxon>Ramazzottiidae</taxon>
        <taxon>Ramazzottius</taxon>
    </lineage>
</organism>
<comment type="similarity">
    <text evidence="1">Belongs to the NDRG family.</text>
</comment>
<dbReference type="EMBL" id="BDGG01000002">
    <property type="protein sequence ID" value="GAU91931.1"/>
    <property type="molecule type" value="Genomic_DNA"/>
</dbReference>
<dbReference type="Pfam" id="PF03096">
    <property type="entry name" value="Ndr"/>
    <property type="match status" value="1"/>
</dbReference>
<evidence type="ECO:0000313" key="4">
    <source>
        <dbReference type="Proteomes" id="UP000186922"/>
    </source>
</evidence>
<proteinExistence type="inferred from homology"/>
<name>A0A1D1UR52_RAMVA</name>
<comment type="caution">
    <text evidence="3">The sequence shown here is derived from an EMBL/GenBank/DDBJ whole genome shotgun (WGS) entry which is preliminary data.</text>
</comment>
<feature type="region of interest" description="Disordered" evidence="2">
    <location>
        <begin position="302"/>
        <end position="348"/>
    </location>
</feature>
<reference evidence="3 4" key="1">
    <citation type="journal article" date="2016" name="Nat. Commun.">
        <title>Extremotolerant tardigrade genome and improved radiotolerance of human cultured cells by tardigrade-unique protein.</title>
        <authorList>
            <person name="Hashimoto T."/>
            <person name="Horikawa D.D."/>
            <person name="Saito Y."/>
            <person name="Kuwahara H."/>
            <person name="Kozuka-Hata H."/>
            <person name="Shin-I T."/>
            <person name="Minakuchi Y."/>
            <person name="Ohishi K."/>
            <person name="Motoyama A."/>
            <person name="Aizu T."/>
            <person name="Enomoto A."/>
            <person name="Kondo K."/>
            <person name="Tanaka S."/>
            <person name="Hara Y."/>
            <person name="Koshikawa S."/>
            <person name="Sagara H."/>
            <person name="Miura T."/>
            <person name="Yokobori S."/>
            <person name="Miyagawa K."/>
            <person name="Suzuki Y."/>
            <person name="Kubo T."/>
            <person name="Oyama M."/>
            <person name="Kohara Y."/>
            <person name="Fujiyama A."/>
            <person name="Arakawa K."/>
            <person name="Katayama T."/>
            <person name="Toyoda A."/>
            <person name="Kunieda T."/>
        </authorList>
    </citation>
    <scope>NUCLEOTIDE SEQUENCE [LARGE SCALE GENOMIC DNA]</scope>
    <source>
        <strain evidence="3 4">YOKOZUNA-1</strain>
    </source>
</reference>
<gene>
    <name evidence="3" type="primary">RvY_04089-1</name>
    <name evidence="3" type="synonym">RvY_04089.1</name>
    <name evidence="3" type="ORF">RvY_04089</name>
</gene>
<evidence type="ECO:0000313" key="3">
    <source>
        <dbReference type="EMBL" id="GAU91931.1"/>
    </source>
</evidence>
<evidence type="ECO:0008006" key="5">
    <source>
        <dbReference type="Google" id="ProtNLM"/>
    </source>
</evidence>
<dbReference type="Gene3D" id="3.40.50.1820">
    <property type="entry name" value="alpha/beta hydrolase"/>
    <property type="match status" value="1"/>
</dbReference>
<dbReference type="AlphaFoldDB" id="A0A1D1UR52"/>